<evidence type="ECO:0000259" key="9">
    <source>
        <dbReference type="PROSITE" id="PS51755"/>
    </source>
</evidence>
<protein>
    <recommendedName>
        <fullName evidence="1">Stage 0 sporulation protein A homolog</fullName>
    </recommendedName>
</protein>
<evidence type="ECO:0000256" key="5">
    <source>
        <dbReference type="ARBA" id="ARBA00024867"/>
    </source>
</evidence>
<dbReference type="SUPFAM" id="SSF46894">
    <property type="entry name" value="C-terminal effector domain of the bipartite response regulators"/>
    <property type="match status" value="1"/>
</dbReference>
<dbReference type="SUPFAM" id="SSF52172">
    <property type="entry name" value="CheY-like"/>
    <property type="match status" value="1"/>
</dbReference>
<reference evidence="11" key="3">
    <citation type="submission" date="2024-06" db="EMBL/GenBank/DDBJ databases">
        <authorList>
            <person name="Zeng C."/>
        </authorList>
    </citation>
    <scope>NUCLEOTIDE SEQUENCE [LARGE SCALE GENOMIC DNA]</scope>
    <source>
        <strain evidence="11">ZCY20-5</strain>
    </source>
</reference>
<dbReference type="GO" id="GO:0000976">
    <property type="term" value="F:transcription cis-regulatory region binding"/>
    <property type="evidence" value="ECO:0007669"/>
    <property type="project" value="TreeGrafter"/>
</dbReference>
<feature type="DNA-binding region" description="OmpR/PhoB-type" evidence="7">
    <location>
        <begin position="126"/>
        <end position="224"/>
    </location>
</feature>
<dbReference type="GO" id="GO:0005829">
    <property type="term" value="C:cytosol"/>
    <property type="evidence" value="ECO:0007669"/>
    <property type="project" value="TreeGrafter"/>
</dbReference>
<proteinExistence type="predicted"/>
<evidence type="ECO:0000256" key="3">
    <source>
        <dbReference type="ARBA" id="ARBA00023125"/>
    </source>
</evidence>
<feature type="domain" description="OmpR/PhoB-type" evidence="9">
    <location>
        <begin position="126"/>
        <end position="224"/>
    </location>
</feature>
<dbReference type="PROSITE" id="PS50110">
    <property type="entry name" value="RESPONSE_REGULATORY"/>
    <property type="match status" value="1"/>
</dbReference>
<evidence type="ECO:0000313" key="10">
    <source>
        <dbReference type="EMBL" id="WOC31699.1"/>
    </source>
</evidence>
<reference evidence="10 11" key="1">
    <citation type="submission" date="2024-06" db="EMBL/GenBank/DDBJ databases">
        <title>Caproicibacterium argilliputei sp. nov, a novel caproic acid producing anaerobic bacterium isolated from pit mud.</title>
        <authorList>
            <person name="Xia S."/>
        </authorList>
    </citation>
    <scope>NUCLEOTIDE SEQUENCE [LARGE SCALE GENOMIC DNA]</scope>
    <source>
        <strain evidence="10 11">ZCY20-5</strain>
    </source>
</reference>
<dbReference type="PROSITE" id="PS51755">
    <property type="entry name" value="OMPR_PHOB"/>
    <property type="match status" value="1"/>
</dbReference>
<evidence type="ECO:0000313" key="11">
    <source>
        <dbReference type="Proteomes" id="UP001300604"/>
    </source>
</evidence>
<dbReference type="GO" id="GO:0032993">
    <property type="term" value="C:protein-DNA complex"/>
    <property type="evidence" value="ECO:0007669"/>
    <property type="project" value="TreeGrafter"/>
</dbReference>
<dbReference type="CDD" id="cd00383">
    <property type="entry name" value="trans_reg_C"/>
    <property type="match status" value="1"/>
</dbReference>
<dbReference type="SMART" id="SM00862">
    <property type="entry name" value="Trans_reg_C"/>
    <property type="match status" value="1"/>
</dbReference>
<evidence type="ECO:0000256" key="1">
    <source>
        <dbReference type="ARBA" id="ARBA00018672"/>
    </source>
</evidence>
<evidence type="ECO:0000256" key="6">
    <source>
        <dbReference type="PROSITE-ProRule" id="PRU00169"/>
    </source>
</evidence>
<dbReference type="Pfam" id="PF00486">
    <property type="entry name" value="Trans_reg_C"/>
    <property type="match status" value="1"/>
</dbReference>
<dbReference type="InterPro" id="IPR039420">
    <property type="entry name" value="WalR-like"/>
</dbReference>
<feature type="modified residue" description="4-aspartylphosphate" evidence="6">
    <location>
        <position position="52"/>
    </location>
</feature>
<keyword evidence="6" id="KW-0597">Phosphoprotein</keyword>
<comment type="function">
    <text evidence="5">May play the central regulatory role in sporulation. It may be an element of the effector pathway responsible for the activation of sporulation genes in response to nutritional stress. Spo0A may act in concert with spo0H (a sigma factor) to control the expression of some genes that are critical to the sporulation process.</text>
</comment>
<dbReference type="InterPro" id="IPR036388">
    <property type="entry name" value="WH-like_DNA-bd_sf"/>
</dbReference>
<evidence type="ECO:0000256" key="4">
    <source>
        <dbReference type="ARBA" id="ARBA00023163"/>
    </source>
</evidence>
<keyword evidence="11" id="KW-1185">Reference proteome</keyword>
<dbReference type="GO" id="GO:0006355">
    <property type="term" value="P:regulation of DNA-templated transcription"/>
    <property type="evidence" value="ECO:0007669"/>
    <property type="project" value="InterPro"/>
</dbReference>
<dbReference type="Proteomes" id="UP001300604">
    <property type="component" value="Chromosome"/>
</dbReference>
<dbReference type="GO" id="GO:0000156">
    <property type="term" value="F:phosphorelay response regulator activity"/>
    <property type="evidence" value="ECO:0007669"/>
    <property type="project" value="TreeGrafter"/>
</dbReference>
<name>A0AA97D7E1_9FIRM</name>
<keyword evidence="3 7" id="KW-0238">DNA-binding</keyword>
<dbReference type="InterPro" id="IPR016032">
    <property type="entry name" value="Sig_transdc_resp-reg_C-effctor"/>
</dbReference>
<keyword evidence="2" id="KW-0805">Transcription regulation</keyword>
<feature type="domain" description="Response regulatory" evidence="8">
    <location>
        <begin position="3"/>
        <end position="116"/>
    </location>
</feature>
<dbReference type="InterPro" id="IPR001867">
    <property type="entry name" value="OmpR/PhoB-type_DNA-bd"/>
</dbReference>
<gene>
    <name evidence="10" type="ORF">PXC00_10875</name>
</gene>
<dbReference type="KEGG" id="carl:PXC00_10875"/>
<sequence length="224" mass="25068">MYKILIVEDDAIIASAVAKHLSGWGMQPKAVRDFHAVDLEFAAFDPQLVLLDLSLPFYNGFHWCEQIRQISKVPILFLSSAADNMNMVMAMNLGADDFIAKPFDLNVLTAKIQAVLRRTYAFGTPEDLLACGGAILNLSEATVTFNEQKTALSKNELKILQSLFESAGKVVRREDLMARLWETDCYIDENTLTVNINRLRRKLAKIGLNDLILTKKGLGYLVKS</sequence>
<dbReference type="PANTHER" id="PTHR48111">
    <property type="entry name" value="REGULATOR OF RPOS"/>
    <property type="match status" value="1"/>
</dbReference>
<dbReference type="Gene3D" id="1.10.10.10">
    <property type="entry name" value="Winged helix-like DNA-binding domain superfamily/Winged helix DNA-binding domain"/>
    <property type="match status" value="1"/>
</dbReference>
<dbReference type="SMART" id="SM00448">
    <property type="entry name" value="REC"/>
    <property type="match status" value="1"/>
</dbReference>
<evidence type="ECO:0000259" key="8">
    <source>
        <dbReference type="PROSITE" id="PS50110"/>
    </source>
</evidence>
<evidence type="ECO:0000256" key="7">
    <source>
        <dbReference type="PROSITE-ProRule" id="PRU01091"/>
    </source>
</evidence>
<dbReference type="EMBL" id="CP135996">
    <property type="protein sequence ID" value="WOC31699.1"/>
    <property type="molecule type" value="Genomic_DNA"/>
</dbReference>
<organism evidence="10 11">
    <name type="scientific">Caproicibacterium argilliputei</name>
    <dbReference type="NCBI Taxonomy" id="3030016"/>
    <lineage>
        <taxon>Bacteria</taxon>
        <taxon>Bacillati</taxon>
        <taxon>Bacillota</taxon>
        <taxon>Clostridia</taxon>
        <taxon>Eubacteriales</taxon>
        <taxon>Oscillospiraceae</taxon>
        <taxon>Caproicibacterium</taxon>
    </lineage>
</organism>
<dbReference type="CDD" id="cd18159">
    <property type="entry name" value="REC_OmpR_NsrR-like"/>
    <property type="match status" value="1"/>
</dbReference>
<dbReference type="Gene3D" id="3.40.50.2300">
    <property type="match status" value="1"/>
</dbReference>
<dbReference type="Pfam" id="PF00072">
    <property type="entry name" value="Response_reg"/>
    <property type="match status" value="1"/>
</dbReference>
<reference evidence="11" key="2">
    <citation type="submission" date="2024-06" db="EMBL/GenBank/DDBJ databases">
        <title>Caproicibacterium argilliputei sp. nov, a novel caproic acid producing anaerobic bacterium isolated from pit mud.</title>
        <authorList>
            <person name="Zeng C."/>
        </authorList>
    </citation>
    <scope>NUCLEOTIDE SEQUENCE [LARGE SCALE GENOMIC DNA]</scope>
    <source>
        <strain evidence="11">ZCY20-5</strain>
    </source>
</reference>
<dbReference type="PANTHER" id="PTHR48111:SF43">
    <property type="entry name" value="STAGE 0 SPORULATION PROTEIN A HOMOLOG"/>
    <property type="match status" value="1"/>
</dbReference>
<dbReference type="AlphaFoldDB" id="A0AA97D7E1"/>
<accession>A0AA97D7E1</accession>
<dbReference type="RefSeq" id="WP_275845127.1">
    <property type="nucleotide sequence ID" value="NZ_CP135996.1"/>
</dbReference>
<dbReference type="InterPro" id="IPR011006">
    <property type="entry name" value="CheY-like_superfamily"/>
</dbReference>
<dbReference type="InterPro" id="IPR001789">
    <property type="entry name" value="Sig_transdc_resp-reg_receiver"/>
</dbReference>
<keyword evidence="4" id="KW-0804">Transcription</keyword>
<evidence type="ECO:0000256" key="2">
    <source>
        <dbReference type="ARBA" id="ARBA00023015"/>
    </source>
</evidence>